<proteinExistence type="predicted"/>
<dbReference type="InterPro" id="IPR055802">
    <property type="entry name" value="DUF7378"/>
</dbReference>
<sequence>MTTLIYFMLGLRSPLPILCSCRDILPPFQTVDGYIASHFEVNHGSVGIQYCPRSRAEAGQQRIVYATRGWDYQWCMPVALLSSIYQAAVMFALGHLALFVPRTPFAVCEALDEVGFREIGLGVLVSSAIVELSGQASLPGVRFRAPGVGCTCLGESPQA</sequence>
<dbReference type="EMBL" id="CP144745">
    <property type="protein sequence ID" value="WVZ52733.1"/>
    <property type="molecule type" value="Genomic_DNA"/>
</dbReference>
<dbReference type="Proteomes" id="UP001341281">
    <property type="component" value="Chromosome 01"/>
</dbReference>
<protein>
    <recommendedName>
        <fullName evidence="1">DUF7378 domain-containing protein</fullName>
    </recommendedName>
</protein>
<dbReference type="AlphaFoldDB" id="A0AAQ3SE89"/>
<gene>
    <name evidence="2" type="ORF">U9M48_003763</name>
</gene>
<evidence type="ECO:0000259" key="1">
    <source>
        <dbReference type="Pfam" id="PF24095"/>
    </source>
</evidence>
<feature type="non-terminal residue" evidence="2">
    <location>
        <position position="159"/>
    </location>
</feature>
<name>A0AAQ3SE89_PASNO</name>
<keyword evidence="3" id="KW-1185">Reference proteome</keyword>
<organism evidence="2 3">
    <name type="scientific">Paspalum notatum var. saurae</name>
    <dbReference type="NCBI Taxonomy" id="547442"/>
    <lineage>
        <taxon>Eukaryota</taxon>
        <taxon>Viridiplantae</taxon>
        <taxon>Streptophyta</taxon>
        <taxon>Embryophyta</taxon>
        <taxon>Tracheophyta</taxon>
        <taxon>Spermatophyta</taxon>
        <taxon>Magnoliopsida</taxon>
        <taxon>Liliopsida</taxon>
        <taxon>Poales</taxon>
        <taxon>Poaceae</taxon>
        <taxon>PACMAD clade</taxon>
        <taxon>Panicoideae</taxon>
        <taxon>Andropogonodae</taxon>
        <taxon>Paspaleae</taxon>
        <taxon>Paspalinae</taxon>
        <taxon>Paspalum</taxon>
    </lineage>
</organism>
<evidence type="ECO:0000313" key="2">
    <source>
        <dbReference type="EMBL" id="WVZ52733.1"/>
    </source>
</evidence>
<feature type="domain" description="DUF7378" evidence="1">
    <location>
        <begin position="69"/>
        <end position="136"/>
    </location>
</feature>
<accession>A0AAQ3SE89</accession>
<evidence type="ECO:0000313" key="3">
    <source>
        <dbReference type="Proteomes" id="UP001341281"/>
    </source>
</evidence>
<reference evidence="2 3" key="1">
    <citation type="submission" date="2024-02" db="EMBL/GenBank/DDBJ databases">
        <title>High-quality chromosome-scale genome assembly of Pensacola bahiagrass (Paspalum notatum Flugge var. saurae).</title>
        <authorList>
            <person name="Vega J.M."/>
            <person name="Podio M."/>
            <person name="Orjuela J."/>
            <person name="Siena L.A."/>
            <person name="Pessino S.C."/>
            <person name="Combes M.C."/>
            <person name="Mariac C."/>
            <person name="Albertini E."/>
            <person name="Pupilli F."/>
            <person name="Ortiz J.P.A."/>
            <person name="Leblanc O."/>
        </authorList>
    </citation>
    <scope>NUCLEOTIDE SEQUENCE [LARGE SCALE GENOMIC DNA]</scope>
    <source>
        <strain evidence="2">R1</strain>
        <tissue evidence="2">Leaf</tissue>
    </source>
</reference>
<dbReference type="Pfam" id="PF24095">
    <property type="entry name" value="DUF7378"/>
    <property type="match status" value="1"/>
</dbReference>